<dbReference type="RefSeq" id="WP_135832331.1">
    <property type="nucleotide sequence ID" value="NZ_CP038462.1"/>
</dbReference>
<proteinExistence type="predicted"/>
<dbReference type="KEGG" id="ndp:E2C04_08955"/>
<name>A0A4P7UD56_9ACTN</name>
<dbReference type="OrthoDB" id="3481802at2"/>
<evidence type="ECO:0000313" key="1">
    <source>
        <dbReference type="EMBL" id="QCC77285.1"/>
    </source>
</evidence>
<dbReference type="Pfam" id="PF18963">
    <property type="entry name" value="DUF5703"/>
    <property type="match status" value="1"/>
</dbReference>
<gene>
    <name evidence="1" type="ORF">E2C04_08955</name>
</gene>
<organism evidence="1 2">
    <name type="scientific">Nocardioides daphniae</name>
    <dbReference type="NCBI Taxonomy" id="402297"/>
    <lineage>
        <taxon>Bacteria</taxon>
        <taxon>Bacillati</taxon>
        <taxon>Actinomycetota</taxon>
        <taxon>Actinomycetes</taxon>
        <taxon>Propionibacteriales</taxon>
        <taxon>Nocardioidaceae</taxon>
        <taxon>Nocardioides</taxon>
    </lineage>
</organism>
<evidence type="ECO:0000313" key="2">
    <source>
        <dbReference type="Proteomes" id="UP000297025"/>
    </source>
</evidence>
<dbReference type="Proteomes" id="UP000297025">
    <property type="component" value="Chromosome"/>
</dbReference>
<dbReference type="AlphaFoldDB" id="A0A4P7UD56"/>
<dbReference type="InterPro" id="IPR043758">
    <property type="entry name" value="DUF5703"/>
</dbReference>
<accession>A0A4P7UD56</accession>
<dbReference type="EMBL" id="CP038462">
    <property type="protein sequence ID" value="QCC77285.1"/>
    <property type="molecule type" value="Genomic_DNA"/>
</dbReference>
<reference evidence="1 2" key="1">
    <citation type="journal article" date="2008" name="Int. J. Syst. Evol. Microbiol.">
        <title>Nocardioides daphniae sp. nov., isolated from Daphnia cucullata (Crustacea: Cladocera).</title>
        <authorList>
            <person name="Toth E.M."/>
            <person name="Keki Z."/>
            <person name="Homonnay Z.G."/>
            <person name="Borsodi A.K."/>
            <person name="Marialigeti K."/>
            <person name="Schumann P."/>
        </authorList>
    </citation>
    <scope>NUCLEOTIDE SEQUENCE [LARGE SCALE GENOMIC DNA]</scope>
    <source>
        <strain evidence="1 2">JCM 16608</strain>
    </source>
</reference>
<sequence length="73" mass="8144">MAPAQRTLGRGVEWEFDTVVYPATSAAAPCADCSSSGRRNGGWELSRLRIRPDGSRSVVLRRKIIRQRPTFLL</sequence>
<protein>
    <submittedName>
        <fullName evidence="1">Uncharacterized protein</fullName>
    </submittedName>
</protein>